<organism evidence="1 2">
    <name type="scientific">Amycolatopsis samaneae</name>
    <dbReference type="NCBI Taxonomy" id="664691"/>
    <lineage>
        <taxon>Bacteria</taxon>
        <taxon>Bacillati</taxon>
        <taxon>Actinomycetota</taxon>
        <taxon>Actinomycetes</taxon>
        <taxon>Pseudonocardiales</taxon>
        <taxon>Pseudonocardiaceae</taxon>
        <taxon>Amycolatopsis</taxon>
    </lineage>
</organism>
<dbReference type="InterPro" id="IPR021527">
    <property type="entry name" value="DUF2795"/>
</dbReference>
<dbReference type="EMBL" id="JBHUKU010000029">
    <property type="protein sequence ID" value="MFD2465229.1"/>
    <property type="molecule type" value="Genomic_DNA"/>
</dbReference>
<protein>
    <submittedName>
        <fullName evidence="1">DUF2795 domain-containing protein</fullName>
    </submittedName>
</protein>
<dbReference type="Pfam" id="PF11387">
    <property type="entry name" value="DUF2795"/>
    <property type="match status" value="1"/>
</dbReference>
<keyword evidence="2" id="KW-1185">Reference proteome</keyword>
<evidence type="ECO:0000313" key="2">
    <source>
        <dbReference type="Proteomes" id="UP001597419"/>
    </source>
</evidence>
<name>A0ABW5GWW5_9PSEU</name>
<sequence>MNSPDRAAFARHLADAEYPCGREDLLRRCAATGGGDELLGPLAALPDDRYPDFDAVYTAISASRTGRL</sequence>
<proteinExistence type="predicted"/>
<dbReference type="Proteomes" id="UP001597419">
    <property type="component" value="Unassembled WGS sequence"/>
</dbReference>
<reference evidence="2" key="1">
    <citation type="journal article" date="2019" name="Int. J. Syst. Evol. Microbiol.">
        <title>The Global Catalogue of Microorganisms (GCM) 10K type strain sequencing project: providing services to taxonomists for standard genome sequencing and annotation.</title>
        <authorList>
            <consortium name="The Broad Institute Genomics Platform"/>
            <consortium name="The Broad Institute Genome Sequencing Center for Infectious Disease"/>
            <person name="Wu L."/>
            <person name="Ma J."/>
        </authorList>
    </citation>
    <scope>NUCLEOTIDE SEQUENCE [LARGE SCALE GENOMIC DNA]</scope>
    <source>
        <strain evidence="2">CGMCC 4.7643</strain>
    </source>
</reference>
<gene>
    <name evidence="1" type="ORF">ACFSYJ_41885</name>
</gene>
<dbReference type="RefSeq" id="WP_345407453.1">
    <property type="nucleotide sequence ID" value="NZ_BAABHG010000022.1"/>
</dbReference>
<accession>A0ABW5GWW5</accession>
<evidence type="ECO:0000313" key="1">
    <source>
        <dbReference type="EMBL" id="MFD2465229.1"/>
    </source>
</evidence>
<comment type="caution">
    <text evidence="1">The sequence shown here is derived from an EMBL/GenBank/DDBJ whole genome shotgun (WGS) entry which is preliminary data.</text>
</comment>